<keyword evidence="7 13" id="KW-1133">Transmembrane helix</keyword>
<keyword evidence="8 13" id="KW-0472">Membrane</keyword>
<dbReference type="Pfam" id="PF24329">
    <property type="entry name" value="FN-plug_TEN1-4"/>
    <property type="match status" value="1"/>
</dbReference>
<dbReference type="SMART" id="SM00181">
    <property type="entry name" value="EGF"/>
    <property type="match status" value="8"/>
</dbReference>
<feature type="domain" description="EGF-like" evidence="14">
    <location>
        <begin position="506"/>
        <end position="541"/>
    </location>
</feature>
<accession>A0A5E4N5F5</accession>
<dbReference type="PANTHER" id="PTHR11219:SF69">
    <property type="entry name" value="TENEURIN-A"/>
    <property type="match status" value="1"/>
</dbReference>
<dbReference type="GO" id="GO:0008045">
    <property type="term" value="P:motor neuron axon guidance"/>
    <property type="evidence" value="ECO:0007669"/>
    <property type="project" value="TreeGrafter"/>
</dbReference>
<evidence type="ECO:0000256" key="12">
    <source>
        <dbReference type="SAM" id="MobiDB-lite"/>
    </source>
</evidence>
<dbReference type="SUPFAM" id="SSF63829">
    <property type="entry name" value="Calcium-dependent phosphotriesterase"/>
    <property type="match status" value="1"/>
</dbReference>
<evidence type="ECO:0000256" key="13">
    <source>
        <dbReference type="SAM" id="Phobius"/>
    </source>
</evidence>
<dbReference type="InterPro" id="IPR056823">
    <property type="entry name" value="TEN-like_YD-shell"/>
</dbReference>
<feature type="domain" description="EGF-like" evidence="14">
    <location>
        <begin position="304"/>
        <end position="340"/>
    </location>
</feature>
<evidence type="ECO:0000256" key="9">
    <source>
        <dbReference type="ARBA" id="ARBA00023157"/>
    </source>
</evidence>
<dbReference type="PROSITE" id="PS01186">
    <property type="entry name" value="EGF_2"/>
    <property type="match status" value="3"/>
</dbReference>
<dbReference type="FunFam" id="2.10.25.10:FF:000013">
    <property type="entry name" value="Teneurin transmembrane protein 4"/>
    <property type="match status" value="1"/>
</dbReference>
<evidence type="ECO:0000256" key="4">
    <source>
        <dbReference type="ARBA" id="ARBA00022536"/>
    </source>
</evidence>
<comment type="subcellular location">
    <subcellularLocation>
        <location evidence="1">Cell membrane</location>
        <topology evidence="1">Single-pass membrane protein</topology>
    </subcellularLocation>
</comment>
<keyword evidence="3" id="KW-1003">Cell membrane</keyword>
<dbReference type="OrthoDB" id="442731at2759"/>
<dbReference type="InterPro" id="IPR028916">
    <property type="entry name" value="Tox-GHH_dom"/>
</dbReference>
<dbReference type="FunFam" id="2.10.25.10:FF:000021">
    <property type="entry name" value="Teneurin transmembrane protein 2"/>
    <property type="match status" value="1"/>
</dbReference>
<dbReference type="SUPFAM" id="SSF63825">
    <property type="entry name" value="YWTD domain"/>
    <property type="match status" value="1"/>
</dbReference>
<keyword evidence="4 11" id="KW-0245">EGF-like domain</keyword>
<dbReference type="InterPro" id="IPR056822">
    <property type="entry name" value="TEN_NHL"/>
</dbReference>
<feature type="disulfide bond" evidence="11">
    <location>
        <begin position="330"/>
        <end position="339"/>
    </location>
</feature>
<dbReference type="Gene3D" id="2.120.10.30">
    <property type="entry name" value="TolB, C-terminal domain"/>
    <property type="match status" value="2"/>
</dbReference>
<dbReference type="InterPro" id="IPR011042">
    <property type="entry name" value="6-blade_b-propeller_TolB-like"/>
</dbReference>
<dbReference type="PROSITE" id="PS00022">
    <property type="entry name" value="EGF_1"/>
    <property type="match status" value="4"/>
</dbReference>
<dbReference type="Gene3D" id="2.180.10.10">
    <property type="entry name" value="RHS repeat-associated core"/>
    <property type="match status" value="1"/>
</dbReference>
<dbReference type="InterPro" id="IPR056820">
    <property type="entry name" value="TEN_TTR-like"/>
</dbReference>
<evidence type="ECO:0000313" key="16">
    <source>
        <dbReference type="Proteomes" id="UP000325440"/>
    </source>
</evidence>
<dbReference type="InterPro" id="IPR000742">
    <property type="entry name" value="EGF"/>
</dbReference>
<dbReference type="CDD" id="cd00054">
    <property type="entry name" value="EGF_CA"/>
    <property type="match status" value="1"/>
</dbReference>
<evidence type="ECO:0000256" key="5">
    <source>
        <dbReference type="ARBA" id="ARBA00022692"/>
    </source>
</evidence>
<dbReference type="Gene3D" id="2.10.25.10">
    <property type="entry name" value="Laminin"/>
    <property type="match status" value="6"/>
</dbReference>
<comment type="caution">
    <text evidence="11">Lacks conserved residue(s) required for the propagation of feature annotation.</text>
</comment>
<dbReference type="Pfam" id="PF15636">
    <property type="entry name" value="Tox-GHH"/>
    <property type="match status" value="1"/>
</dbReference>
<sequence>MMFPGELNTNSRANHPPVPVFPLRSTGLSSQYSPYSTSRFQEIQQKCSLKCSWKCSFLLLVFVTMLITMVFVYLMAMKKPCTETREKCVIMEKTSAIELDSENPALKLTTEAPPSSTTTAANPLRDKLSGDVTLDDQNDMHRQHTRYQWPSVLEITSFSTPYSSNVYPYHFWNLEFHNKQPVFMRLNLTLPWGANFAVYGRRNVAPSITQHDFSEFIKGGRLDNRLSRRSTDIIEKDPMVVNVTLIQYLDTGRWFLSVYNDDLRPQTVVLRISEAEDVSTTCPNECSGHGSCYLGKCDCIDGYQGNDCSKSVCPMLCSNHGKYGGGLCHCEEGWKGTECDIPESDCRVADCSGHGICKTGICQCQQGWKGDDCNEMDCMDKSCSSHGICVSGKCYCKAGWQGEDCSLMNKQVFQCLPRCSDHGTYDLETGVCVCNKFWTGPDCSQALCNLDCGLHGKCDQGKCECDVGWTGDKCDQLPCDVRCFEHGQCRNGTCVCTRGWNGKHCTFQGCENGCGNHGNCVLTNNMYNCMCHDGWEGVSCSVRLEMECNDEIDNDGDGMTDCSDSECCNSPACAEHIMCLASNDPLDVLLRKQPPSVTASFYQRVKFLVEEHSVQSYAHLDEYSESEFWNSFTPGRVSVVRGQVLSPQGLGIIGIRVSVDRDSRFGFTLTRAGGWFDVMVNGGEAVTLQFQRSPFRPQTKTLYVPWNQIVSLSPIKMTLHEEMDSYKETTVDTNGLYDQNMYNITPCVDHKESPQIISTWLPEKIGGMPEKSVIFAETQLLQESIGIPGSNLNLIYRSSWATGYYSYLIIHLTQSDISPELKVVFISIEIEGSIYNHVLEADPNLKYTFTWDKRNVYKQKVYGIAKAKVSIGYEYKSCNQIVWEVQMAVLQGFDVDISDIGGWSLDVHHHYNFHEGILQKGDGSILYFKHQYPHTLHVVTGTGMQRPLNCKDCNGIAKDTRLLSPLALASGPDGSLYVGDFNLIRKLTPEGNVYTVLQLSATQVSHQYYLCLSPTDGYLYVSDTEKHQVLRVPTTSSVVDPTINFEVYVGSGERCVPGDQSSCGDGGIAIKAKLSNPKGIAISSDGTMYLADGTNIRVISRHGIINTLIGHHKHNNIWQPMPCKIAVPTSQVQLQWPTNLALNPLDESLHITDDRVVLKVTKDHRVKIVAGSPLHCYSGNEVDKSGKESKVHENQEVMTESSKATQTALGTILGITFSPYGDLYIAQSDSRKVNTIKVVNSAGYISHFAGYQQTQNPQKQCDCDSNNATCQCGNGSREHLLSITAKFTTISAIIASPDGVLNIADQGNLHILALKPYLPSHDLNGEFQIPYPATGEIYIFNRYGQHTATHDLMTGKVRYTFLYSKNTSFGKLSTVTDSSGNKMLFLRDYSNVVSAIENSQDYKSELVISGAGNLVKFSEKGRSEIMFNYDSNTGLLTSRSDSTAEGGSLFIYNYDKLGRLIDVVLPTGEVFELSSHISMEDDGFEVNVLTPLHNPISMISLDGRRDHITIKMEGNDYKKLIVKNSASAISEAISFKNGSFMFRSRSGEVVQCFAESKHPILELSLPVEAEMLPVFNRQVSSRGTLSNVVLWTYSLVGDAGSIKFIIRRKLTINNSSVLIIDYNQYTRVETIHSGNKPFTSLLSISYSQSGLPLSWTIGQSKYSVNITYDRFNRLESWSWGAINEQYKYTHHGLCVQKMLSHRSPIKYLYNSWNKISEIELSTSRKFGYIYDESGGLKHIVLPSGTKHSFSSQTSLGFIRYTYTPPGSTRAYLQHYSYTGALLQTVYPGEGARVIYRYRSSGQLSQVVHGDGITKVKYYPNTQLPSQVLNIETDFEYRWDYQYNDGLLIEERIDYGPKTGLSNAKITYEYDSNFRAILIEGRIGGQSLQEYHIEYNPETGSKKLLGQFELNTYGNITRLSDGTAIFHRVTNDYFQVAHMSVTIHQMEVFRMEFMYNLDSRIIQSRTYTHNVGVNTYTTVKNYTFDDDGQLQFVEAQEPWGFKYDQNGNMLSMTYRGNMIPMEHSVMDRIEKFGEGLYRYNNRGLVVQNAREEKFQYNSKGLLIRAIKRGRFDVRYYYDHLNRLSTRKDNFGNVTQFFYTNHKNPNEVSNIFSPRDGKLMSLTYDDRGFLIYAQVHRHKYYVATDHCGTPVMIFNQYGEGIREMMRSPYGHIVYDSNPYLYLPIDFCGGLLDQVTSLVHMANGKVYDPLVGQWMSPQWEGMLARATEPQQLHLYRFNGNDPINVMPTRKYLKDEKYWLSLVGYDLKELMPQMPQSISTFPSLLPSMSASLGNIPLDITSVYFNHLTKLLNKRKLTSLPESRTHADPTVNSFKAAAKYTDPMWTTFYTNDQEEESADADRGPKAHGIRPGASPAPLFGNGIHISRSFDGRVIVQSVPTANPIYKDVFTSVFNNTFLLPFSLVMHGAQQDAYYFVKKDIWHANEDKAQLKRFGSQLNTTFHEKESDNNSGKMVDVRIHCADTMMNLRYGTTLEHEKQRLLHHAKTSVMRKAWHRERDLLRLGLPTNKDWSVAEIDEILKSGYATGFDGEYVRDTDRYPELCDDPYNIRFVKTN</sequence>
<reference evidence="15 16" key="1">
    <citation type="submission" date="2019-08" db="EMBL/GenBank/DDBJ databases">
        <authorList>
            <person name="Alioto T."/>
            <person name="Alioto T."/>
            <person name="Gomez Garrido J."/>
        </authorList>
    </citation>
    <scope>NUCLEOTIDE SEQUENCE [LARGE SCALE GENOMIC DNA]</scope>
</reference>
<proteinExistence type="inferred from homology"/>
<feature type="transmembrane region" description="Helical" evidence="13">
    <location>
        <begin position="55"/>
        <end position="76"/>
    </location>
</feature>
<feature type="disulfide bond" evidence="11">
    <location>
        <begin position="510"/>
        <end position="520"/>
    </location>
</feature>
<evidence type="ECO:0000256" key="7">
    <source>
        <dbReference type="ARBA" id="ARBA00022989"/>
    </source>
</evidence>
<evidence type="ECO:0000256" key="1">
    <source>
        <dbReference type="ARBA" id="ARBA00004162"/>
    </source>
</evidence>
<evidence type="ECO:0000256" key="3">
    <source>
        <dbReference type="ARBA" id="ARBA00022475"/>
    </source>
</evidence>
<dbReference type="Pfam" id="PF25023">
    <property type="entry name" value="TEN_YD-shell"/>
    <property type="match status" value="1"/>
</dbReference>
<dbReference type="Pfam" id="PF25021">
    <property type="entry name" value="TEN_NHL"/>
    <property type="match status" value="1"/>
</dbReference>
<dbReference type="GO" id="GO:0005886">
    <property type="term" value="C:plasma membrane"/>
    <property type="evidence" value="ECO:0007669"/>
    <property type="project" value="UniProtKB-SubCell"/>
</dbReference>
<dbReference type="InterPro" id="IPR051216">
    <property type="entry name" value="Teneurin"/>
</dbReference>
<keyword evidence="16" id="KW-1185">Reference proteome</keyword>
<feature type="compositionally biased region" description="Low complexity" evidence="12">
    <location>
        <begin position="109"/>
        <end position="121"/>
    </location>
</feature>
<organism evidence="15 16">
    <name type="scientific">Cinara cedri</name>
    <dbReference type="NCBI Taxonomy" id="506608"/>
    <lineage>
        <taxon>Eukaryota</taxon>
        <taxon>Metazoa</taxon>
        <taxon>Ecdysozoa</taxon>
        <taxon>Arthropoda</taxon>
        <taxon>Hexapoda</taxon>
        <taxon>Insecta</taxon>
        <taxon>Pterygota</taxon>
        <taxon>Neoptera</taxon>
        <taxon>Paraneoptera</taxon>
        <taxon>Hemiptera</taxon>
        <taxon>Sternorrhyncha</taxon>
        <taxon>Aphidomorpha</taxon>
        <taxon>Aphidoidea</taxon>
        <taxon>Aphididae</taxon>
        <taxon>Lachninae</taxon>
        <taxon>Cinara</taxon>
    </lineage>
</organism>
<dbReference type="InterPro" id="IPR057629">
    <property type="entry name" value="Teneurin1-4_GBD"/>
</dbReference>
<dbReference type="EMBL" id="CABPRJ010001505">
    <property type="protein sequence ID" value="VVC38833.1"/>
    <property type="molecule type" value="Genomic_DNA"/>
</dbReference>
<evidence type="ECO:0000256" key="11">
    <source>
        <dbReference type="PROSITE-ProRule" id="PRU00076"/>
    </source>
</evidence>
<gene>
    <name evidence="15" type="ORF">CINCED_3A009584</name>
</gene>
<name>A0A5E4N5F5_9HEMI</name>
<evidence type="ECO:0000256" key="2">
    <source>
        <dbReference type="ARBA" id="ARBA00009385"/>
    </source>
</evidence>
<dbReference type="Pfam" id="PF23093">
    <property type="entry name" value="GBD_Tenm3"/>
    <property type="match status" value="1"/>
</dbReference>
<keyword evidence="9 11" id="KW-1015">Disulfide bond</keyword>
<comment type="similarity">
    <text evidence="2">Belongs to the tenascin family. Teneurin subfamily.</text>
</comment>
<protein>
    <submittedName>
        <fullName evidence="15">EGF-like, conserved site,EGF-like domain, extracellular,EGF-like domain,Six-bladed beta-propeller</fullName>
    </submittedName>
</protein>
<evidence type="ECO:0000259" key="14">
    <source>
        <dbReference type="PROSITE" id="PS50026"/>
    </source>
</evidence>
<dbReference type="FunFam" id="2.10.25.10:FF:000016">
    <property type="entry name" value="Teneurin transmembrane protein 2"/>
    <property type="match status" value="1"/>
</dbReference>
<dbReference type="PANTHER" id="PTHR11219">
    <property type="entry name" value="TENEURIN AND N-ACETYLGLUCOSAMINE-1-PHOSPHODIESTER ALPHA-N-ACETYLGLUCOSAMINIDASE"/>
    <property type="match status" value="1"/>
</dbReference>
<dbReference type="Pfam" id="PF25020">
    <property type="entry name" value="TTR_TEN1-4"/>
    <property type="match status" value="1"/>
</dbReference>
<dbReference type="GO" id="GO:0008038">
    <property type="term" value="P:neuron recognition"/>
    <property type="evidence" value="ECO:0007669"/>
    <property type="project" value="UniProtKB-ARBA"/>
</dbReference>
<evidence type="ECO:0000256" key="6">
    <source>
        <dbReference type="ARBA" id="ARBA00022737"/>
    </source>
</evidence>
<evidence type="ECO:0000256" key="10">
    <source>
        <dbReference type="ARBA" id="ARBA00023180"/>
    </source>
</evidence>
<dbReference type="Proteomes" id="UP000325440">
    <property type="component" value="Unassembled WGS sequence"/>
</dbReference>
<feature type="region of interest" description="Disordered" evidence="12">
    <location>
        <begin position="2348"/>
        <end position="2370"/>
    </location>
</feature>
<dbReference type="PROSITE" id="PS50026">
    <property type="entry name" value="EGF_3"/>
    <property type="match status" value="2"/>
</dbReference>
<dbReference type="SUPFAM" id="SSF49464">
    <property type="entry name" value="Carboxypeptidase regulatory domain-like"/>
    <property type="match status" value="1"/>
</dbReference>
<keyword evidence="5 13" id="KW-0812">Transmembrane</keyword>
<dbReference type="Pfam" id="PF25024">
    <property type="entry name" value="EGF_TEN"/>
    <property type="match status" value="1"/>
</dbReference>
<keyword evidence="10" id="KW-0325">Glycoprotein</keyword>
<dbReference type="InterPro" id="IPR008969">
    <property type="entry name" value="CarboxyPept-like_regulatory"/>
</dbReference>
<feature type="disulfide bond" evidence="11">
    <location>
        <begin position="531"/>
        <end position="540"/>
    </location>
</feature>
<evidence type="ECO:0000256" key="8">
    <source>
        <dbReference type="ARBA" id="ARBA00023136"/>
    </source>
</evidence>
<keyword evidence="6" id="KW-0677">Repeat</keyword>
<feature type="region of interest" description="Disordered" evidence="12">
    <location>
        <begin position="107"/>
        <end position="128"/>
    </location>
</feature>
<dbReference type="InterPro" id="IPR057627">
    <property type="entry name" value="FN-plug_TEN1-4"/>
</dbReference>
<evidence type="ECO:0000313" key="15">
    <source>
        <dbReference type="EMBL" id="VVC38833.1"/>
    </source>
</evidence>